<dbReference type="Pfam" id="PF07228">
    <property type="entry name" value="SpoIIE"/>
    <property type="match status" value="1"/>
</dbReference>
<dbReference type="InterPro" id="IPR036457">
    <property type="entry name" value="PPM-type-like_dom_sf"/>
</dbReference>
<keyword evidence="2" id="KW-0175">Coiled coil</keyword>
<protein>
    <recommendedName>
        <fullName evidence="3">PPM-type phosphatase domain-containing protein</fullName>
    </recommendedName>
</protein>
<dbReference type="InterPro" id="IPR052016">
    <property type="entry name" value="Bact_Sigma-Reg"/>
</dbReference>
<organism evidence="4">
    <name type="scientific">uncultured bacterium</name>
    <name type="common">gcode 4</name>
    <dbReference type="NCBI Taxonomy" id="1234023"/>
    <lineage>
        <taxon>Bacteria</taxon>
        <taxon>environmental samples</taxon>
    </lineage>
</organism>
<evidence type="ECO:0000256" key="2">
    <source>
        <dbReference type="SAM" id="Coils"/>
    </source>
</evidence>
<gene>
    <name evidence="4" type="ORF">ACD_49C00042G0001</name>
</gene>
<feature type="coiled-coil region" evidence="2">
    <location>
        <begin position="216"/>
        <end position="243"/>
    </location>
</feature>
<sequence>MFIQKLKTFLNISKKKQPELIQWFKEALEWVETYEKIKDYKNVILAIRELILKHKSLLNYNEELIKKLYVLESSNVEEVSRKAWEKIKKVRDLSTELSSRLTLLEKRLAVNEEKNKAETEKYKKERQEKEYKIQVKEIKTLLKNKEYSKALSLWKKIAFDFPNKKEAIILLTEVQNAYNKSKIVQEKDSKKAKKVDKILSDIWVDLSVKEKNKWLLASIREKYREQREKTQSKNEKLKRLRTLSELDKLLVNSWTISDIDGEKIDDNFFNVINTWLTKDIQWFELQWFDIFWKIIGKDKIIWDTFWFNKVDNSKVVFYIWDATGHWVQSWFVVAVLSKLFFDHSKKVKVFKDLFLKLNNELKEKIKWRMFVTSIFFEWDSIKNTLSSIWAGHIPIFIYRKEQNKVEKVIAWWLALWVRLINNVSSIKVKDIELNDWDVALIYTDWILETKDITWNMYWINRFEESFLKAVTNFTNPKKIQEQILKEANDFKWNQSFDDDVTLIVFVRDKNKDLISNKAELEKILQESNVKKTNMQIKNTTKQEVIDKIKKEKYDRELKIRLQRLDRLHKVWEYIKLKQDVLIYYKEWFVHDKMKYYLEKAIWNEQRVIAKKQEDKLQKKYQVLVDLYKKWEYNIVIKEAIDVIFKNWKI</sequence>
<dbReference type="EMBL" id="AMFJ01021628">
    <property type="protein sequence ID" value="EKD66428.1"/>
    <property type="molecule type" value="Genomic_DNA"/>
</dbReference>
<proteinExistence type="predicted"/>
<dbReference type="PANTHER" id="PTHR43156">
    <property type="entry name" value="STAGE II SPORULATION PROTEIN E-RELATED"/>
    <property type="match status" value="1"/>
</dbReference>
<reference evidence="4" key="1">
    <citation type="journal article" date="2012" name="Science">
        <title>Fermentation, hydrogen, and sulfur metabolism in multiple uncultivated bacterial phyla.</title>
        <authorList>
            <person name="Wrighton K.C."/>
            <person name="Thomas B.C."/>
            <person name="Sharon I."/>
            <person name="Miller C.S."/>
            <person name="Castelle C.J."/>
            <person name="VerBerkmoes N.C."/>
            <person name="Wilkins M.J."/>
            <person name="Hettich R.L."/>
            <person name="Lipton M.S."/>
            <person name="Williams K.H."/>
            <person name="Long P.E."/>
            <person name="Banfield J.F."/>
        </authorList>
    </citation>
    <scope>NUCLEOTIDE SEQUENCE [LARGE SCALE GENOMIC DNA]</scope>
</reference>
<dbReference type="Gene3D" id="3.60.40.10">
    <property type="entry name" value="PPM-type phosphatase domain"/>
    <property type="match status" value="1"/>
</dbReference>
<feature type="domain" description="PPM-type phosphatase" evidence="3">
    <location>
        <begin position="313"/>
        <end position="505"/>
    </location>
</feature>
<feature type="coiled-coil region" evidence="2">
    <location>
        <begin position="101"/>
        <end position="144"/>
    </location>
</feature>
<accession>K2BCA4</accession>
<evidence type="ECO:0000256" key="1">
    <source>
        <dbReference type="ARBA" id="ARBA00022801"/>
    </source>
</evidence>
<dbReference type="InterPro" id="IPR001932">
    <property type="entry name" value="PPM-type_phosphatase-like_dom"/>
</dbReference>
<dbReference type="GO" id="GO:0016791">
    <property type="term" value="F:phosphatase activity"/>
    <property type="evidence" value="ECO:0007669"/>
    <property type="project" value="TreeGrafter"/>
</dbReference>
<evidence type="ECO:0000313" key="4">
    <source>
        <dbReference type="EMBL" id="EKD66428.1"/>
    </source>
</evidence>
<keyword evidence="1" id="KW-0378">Hydrolase</keyword>
<name>K2BCA4_9BACT</name>
<comment type="caution">
    <text evidence="4">The sequence shown here is derived from an EMBL/GenBank/DDBJ whole genome shotgun (WGS) entry which is preliminary data.</text>
</comment>
<evidence type="ECO:0000259" key="3">
    <source>
        <dbReference type="Pfam" id="PF07228"/>
    </source>
</evidence>
<dbReference type="AlphaFoldDB" id="K2BCA4"/>
<dbReference type="PANTHER" id="PTHR43156:SF2">
    <property type="entry name" value="STAGE II SPORULATION PROTEIN E"/>
    <property type="match status" value="1"/>
</dbReference>